<proteinExistence type="predicted"/>
<organism evidence="2 3">
    <name type="scientific">Alkalibacterium indicireducens</name>
    <dbReference type="NCBI Taxonomy" id="398758"/>
    <lineage>
        <taxon>Bacteria</taxon>
        <taxon>Bacillati</taxon>
        <taxon>Bacillota</taxon>
        <taxon>Bacilli</taxon>
        <taxon>Lactobacillales</taxon>
        <taxon>Carnobacteriaceae</taxon>
        <taxon>Alkalibacterium</taxon>
    </lineage>
</organism>
<evidence type="ECO:0000313" key="3">
    <source>
        <dbReference type="Proteomes" id="UP001410648"/>
    </source>
</evidence>
<dbReference type="InterPro" id="IPR041685">
    <property type="entry name" value="AAA_GajA/Old/RecF-like"/>
</dbReference>
<dbReference type="SUPFAM" id="SSF52540">
    <property type="entry name" value="P-loop containing nucleoside triphosphate hydrolases"/>
    <property type="match status" value="1"/>
</dbReference>
<dbReference type="InterPro" id="IPR051396">
    <property type="entry name" value="Bact_Antivir_Def_Nuclease"/>
</dbReference>
<keyword evidence="3" id="KW-1185">Reference proteome</keyword>
<dbReference type="Pfam" id="PF13175">
    <property type="entry name" value="AAA_15"/>
    <property type="match status" value="1"/>
</dbReference>
<dbReference type="SMART" id="SM00382">
    <property type="entry name" value="AAA"/>
    <property type="match status" value="1"/>
</dbReference>
<gene>
    <name evidence="2" type="ORF">GCM10008936_14700</name>
</gene>
<reference evidence="2 3" key="1">
    <citation type="journal article" date="2019" name="Int. J. Syst. Evol. Microbiol.">
        <title>The Global Catalogue of Microorganisms (GCM) 10K type strain sequencing project: providing services to taxonomists for standard genome sequencing and annotation.</title>
        <authorList>
            <consortium name="The Broad Institute Genomics Platform"/>
            <consortium name="The Broad Institute Genome Sequencing Center for Infectious Disease"/>
            <person name="Wu L."/>
            <person name="Ma J."/>
        </authorList>
    </citation>
    <scope>NUCLEOTIDE SEQUENCE [LARGE SCALE GENOMIC DNA]</scope>
    <source>
        <strain evidence="2 3">JCM 14232</strain>
    </source>
</reference>
<dbReference type="CDD" id="cd00267">
    <property type="entry name" value="ABC_ATPase"/>
    <property type="match status" value="1"/>
</dbReference>
<name>A0ABN1AZL2_9LACT</name>
<dbReference type="PANTHER" id="PTHR43581:SF2">
    <property type="entry name" value="EXCINUCLEASE ATPASE SUBUNIT"/>
    <property type="match status" value="1"/>
</dbReference>
<evidence type="ECO:0000313" key="2">
    <source>
        <dbReference type="EMBL" id="GAA0487207.1"/>
    </source>
</evidence>
<dbReference type="Gene3D" id="3.40.50.300">
    <property type="entry name" value="P-loop containing nucleotide triphosphate hydrolases"/>
    <property type="match status" value="1"/>
</dbReference>
<feature type="domain" description="AAA+ ATPase" evidence="1">
    <location>
        <begin position="45"/>
        <end position="257"/>
    </location>
</feature>
<protein>
    <submittedName>
        <fullName evidence="2">AAA family ATPase</fullName>
    </submittedName>
</protein>
<dbReference type="PANTHER" id="PTHR43581">
    <property type="entry name" value="ATP/GTP PHOSPHATASE"/>
    <property type="match status" value="1"/>
</dbReference>
<dbReference type="InterPro" id="IPR027417">
    <property type="entry name" value="P-loop_NTPase"/>
</dbReference>
<dbReference type="Proteomes" id="UP001410648">
    <property type="component" value="Unassembled WGS sequence"/>
</dbReference>
<dbReference type="InterPro" id="IPR003593">
    <property type="entry name" value="AAA+_ATPase"/>
</dbReference>
<evidence type="ECO:0000259" key="1">
    <source>
        <dbReference type="SMART" id="SM00382"/>
    </source>
</evidence>
<dbReference type="RefSeq" id="WP_346024889.1">
    <property type="nucleotide sequence ID" value="NZ_BAAADA010000126.1"/>
</dbReference>
<dbReference type="EMBL" id="BAAADA010000126">
    <property type="protein sequence ID" value="GAA0487207.1"/>
    <property type="molecule type" value="Genomic_DNA"/>
</dbReference>
<accession>A0ABN1AZL2</accession>
<comment type="caution">
    <text evidence="2">The sequence shown here is derived from an EMBL/GenBank/DDBJ whole genome shotgun (WGS) entry which is preliminary data.</text>
</comment>
<sequence length="284" mass="33279">MFLHAVTFPSSEAEFSFFIEIKRKVYTTFYPFQVLSGKQLERIDCVPITILYGGNGSGKTTALNVIAEKIGAERDALYNKSSFFEDYLAYCSIEPASDEPDFKRIITSDDVFDYVLTLRSVNEAIDEKREEIFEDYLETKYAQFQLKSLDDYEQLKKMNETRRKTQSRFVRDNLMNNIREQSNGESAFKYFVDKIEENGLYLLDEPENSLSPERQLELKKYIEDSARFFNCQFIISTHSPFFLAMEGAKIIDLDSEPAAVRKWTDLENVRAYQRFFDEHRDAFD</sequence>